<evidence type="ECO:0000313" key="2">
    <source>
        <dbReference type="Proteomes" id="UP000009149"/>
    </source>
</evidence>
<accession>B3DY17</accession>
<reference evidence="1 2" key="1">
    <citation type="journal article" date="2008" name="Biol. Direct">
        <title>Complete genome sequence of the extremely acidophilic methanotroph isolate V4, Methylacidiphilum infernorum, a representative of the bacterial phylum Verrucomicrobia.</title>
        <authorList>
            <person name="Hou S."/>
            <person name="Makarova K.S."/>
            <person name="Saw J.H."/>
            <person name="Senin P."/>
            <person name="Ly B.V."/>
            <person name="Zhou Z."/>
            <person name="Ren Y."/>
            <person name="Wang J."/>
            <person name="Galperin M.Y."/>
            <person name="Omelchenko M.V."/>
            <person name="Wolf Y.I."/>
            <person name="Yutin N."/>
            <person name="Koonin E.V."/>
            <person name="Stott M.B."/>
            <person name="Mountain B.W."/>
            <person name="Crowe M.A."/>
            <person name="Smirnova A.V."/>
            <person name="Dunfield P.F."/>
            <person name="Feng L."/>
            <person name="Wang L."/>
            <person name="Alam M."/>
        </authorList>
    </citation>
    <scope>NUCLEOTIDE SEQUENCE [LARGE SCALE GENOMIC DNA]</scope>
    <source>
        <strain evidence="2">Isolate V4</strain>
    </source>
</reference>
<dbReference type="AlphaFoldDB" id="B3DY17"/>
<name>B3DY17_METI4</name>
<sequence>MIGSLLRCSFLRCAFRTARARRAAFVRLPSSSGVAVLIAHKIVQDPNKKQADCFARGGGNSPLCRQLGLGQKMGKRYEAWGKDASIPKPLRASLQSLLNALEHNQYPWMPEAAKCAPKAAIIQSGNRSRTSLPDGSVTSTLPKKAVRDRFTLTSRRFEGDGLQIRIPKIGWERMFQVLRFTGKIMSAASCRHLRQVVRPHRCGHTRPPCSYPQPKTKARWAWIRPCRPWQGSRLGRR</sequence>
<dbReference type="KEGG" id="min:Minf_1915"/>
<dbReference type="Proteomes" id="UP000009149">
    <property type="component" value="Chromosome"/>
</dbReference>
<dbReference type="EMBL" id="CP000975">
    <property type="protein sequence ID" value="ACD83969.1"/>
    <property type="molecule type" value="Genomic_DNA"/>
</dbReference>
<gene>
    <name evidence="1" type="ordered locus">Minf_1915</name>
</gene>
<organism evidence="1 2">
    <name type="scientific">Methylacidiphilum infernorum (isolate V4)</name>
    <name type="common">Methylokorus infernorum (strain V4)</name>
    <dbReference type="NCBI Taxonomy" id="481448"/>
    <lineage>
        <taxon>Bacteria</taxon>
        <taxon>Pseudomonadati</taxon>
        <taxon>Verrucomicrobiota</taxon>
        <taxon>Methylacidiphilae</taxon>
        <taxon>Methylacidiphilales</taxon>
        <taxon>Methylacidiphilaceae</taxon>
        <taxon>Methylacidiphilum (ex Ratnadevi et al. 2023)</taxon>
    </lineage>
</organism>
<protein>
    <submittedName>
        <fullName evidence="1">Transposon IS605 OrfB</fullName>
    </submittedName>
</protein>
<dbReference type="eggNOG" id="COG0675">
    <property type="taxonomic scope" value="Bacteria"/>
</dbReference>
<dbReference type="HOGENOM" id="CLU_1169585_0_0_0"/>
<proteinExistence type="predicted"/>
<evidence type="ECO:0000313" key="1">
    <source>
        <dbReference type="EMBL" id="ACD83969.1"/>
    </source>
</evidence>
<dbReference type="STRING" id="481448.Minf_1915"/>